<organism evidence="2">
    <name type="scientific">Pseudomonas phage HRDY3</name>
    <dbReference type="NCBI Taxonomy" id="3236930"/>
    <lineage>
        <taxon>Viruses</taxon>
    </lineage>
</organism>
<accession>A0AB39CEK9</accession>
<evidence type="ECO:0000313" key="2">
    <source>
        <dbReference type="EMBL" id="XDJ15286.1"/>
    </source>
</evidence>
<protein>
    <recommendedName>
        <fullName evidence="1">DUF7352 domain-containing protein</fullName>
    </recommendedName>
</protein>
<feature type="domain" description="DUF7352" evidence="1">
    <location>
        <begin position="3"/>
        <end position="92"/>
    </location>
</feature>
<name>A0AB39CEK9_9VIRU</name>
<dbReference type="InterPro" id="IPR055776">
    <property type="entry name" value="DUF7352"/>
</dbReference>
<dbReference type="Pfam" id="PF24043">
    <property type="entry name" value="DUF7352"/>
    <property type="match status" value="1"/>
</dbReference>
<reference evidence="2" key="1">
    <citation type="submission" date="2024-07" db="EMBL/GenBank/DDBJ databases">
        <authorList>
            <person name="Bringhurst R.M."/>
            <person name="Homer T.E."/>
        </authorList>
    </citation>
    <scope>NUCLEOTIDE SEQUENCE</scope>
</reference>
<evidence type="ECO:0000259" key="1">
    <source>
        <dbReference type="Pfam" id="PF24043"/>
    </source>
</evidence>
<sequence>MIIGKFHLGITDHQTLEIPAPANIRSVIMQPDAFNHENVVLYAEMEKGAEILERKIRMYGTGHEMDDVVGNFIGTVSTEGGQLIWHVYDVTDYDAELHYRP</sequence>
<dbReference type="EMBL" id="PQ015379">
    <property type="protein sequence ID" value="XDJ15286.1"/>
    <property type="molecule type" value="Genomic_DNA"/>
</dbReference>
<proteinExistence type="predicted"/>